<dbReference type="SUPFAM" id="SSF52922">
    <property type="entry name" value="TK C-terminal domain-like"/>
    <property type="match status" value="1"/>
</dbReference>
<accession>A0ABV6PLZ4</accession>
<sequence length="667" mass="70701">MSPSAASESTARLPADRYAPMANAIRALAMDAVQAANSGHPGMPMGMADVATVLFAEQLSFDPKAPKWPDRDRFVLSAGHGSMLLYALLYLTGYEAPTIDDIRNFRQLHSPCAGHPENFELAGVECTTGPLGQGLAMAVGMAIAERHLNAGFGNDLVDHNTWVIAGDGCLMEGINHEAIGLAGTLRLGHLNVLWDDNHITIDGDTDLSTCEDILGRYQAAGWHTVSCDGHHYGEISRALAEAAADPRPSLVACRTIIGKGAPNKQGSHSVHGSPLGADEIAATREFLGWTAAPFDVPGAILADWRSLSAKGAETRAKWEARLAASAQGGELTRRMDGGPPSQSQEVGSYISALAADKPKVATRKSSEMALEVLTAAIPELVGGSADLTGSNLTKTKSTPTFSANDYAGRHIHYGIREFGMAAAMNGMALHGGVIPYGGTFLVFSDYCRNAIRMSAIQHARVIYVLTHDSIGLGEDGPTHQPIEHVMSLRTIPDLLVFRPADAIETAEAWTMAIAQKDRPSVLALSRQNLPAVRFDTEFRSAKGAYRLKAAEAARQVILVATGSEVEIAMASAAALEAEGIGADVVSAPCLELFDEQDAAYRADLLPADVLKVSIEAGVTLGWQKYVGDGLTIGIDRFGASAPADQLYDYFGLTAGKIVPQIKARLGR</sequence>
<dbReference type="InterPro" id="IPR049557">
    <property type="entry name" value="Transketolase_CS"/>
</dbReference>
<comment type="cofactor">
    <cofactor evidence="2">
        <name>thiamine diphosphate</name>
        <dbReference type="ChEBI" id="CHEBI:58937"/>
    </cofactor>
</comment>
<evidence type="ECO:0000256" key="11">
    <source>
        <dbReference type="SAM" id="MobiDB-lite"/>
    </source>
</evidence>
<organism evidence="13 14">
    <name type="scientific">Novosphingobium aquiterrae</name>
    <dbReference type="NCBI Taxonomy" id="624388"/>
    <lineage>
        <taxon>Bacteria</taxon>
        <taxon>Pseudomonadati</taxon>
        <taxon>Pseudomonadota</taxon>
        <taxon>Alphaproteobacteria</taxon>
        <taxon>Sphingomonadales</taxon>
        <taxon>Sphingomonadaceae</taxon>
        <taxon>Novosphingobium</taxon>
    </lineage>
</organism>
<dbReference type="InterPro" id="IPR055152">
    <property type="entry name" value="Transketolase-like_C_2"/>
</dbReference>
<dbReference type="Gene3D" id="3.40.50.920">
    <property type="match status" value="1"/>
</dbReference>
<dbReference type="EC" id="2.2.1.1" evidence="4 10"/>
<dbReference type="Proteomes" id="UP001589943">
    <property type="component" value="Unassembled WGS sequence"/>
</dbReference>
<dbReference type="Pfam" id="PF02779">
    <property type="entry name" value="Transket_pyr"/>
    <property type="match status" value="1"/>
</dbReference>
<feature type="domain" description="Transketolase-like pyrimidine-binding" evidence="12">
    <location>
        <begin position="360"/>
        <end position="532"/>
    </location>
</feature>
<comment type="similarity">
    <text evidence="3">Belongs to the transketolase family.</text>
</comment>
<comment type="cofactor">
    <cofactor evidence="1">
        <name>Mg(2+)</name>
        <dbReference type="ChEBI" id="CHEBI:18420"/>
    </cofactor>
</comment>
<dbReference type="Gene3D" id="3.40.50.970">
    <property type="match status" value="2"/>
</dbReference>
<keyword evidence="6" id="KW-0479">Metal-binding</keyword>
<dbReference type="EMBL" id="JBHLTL010000011">
    <property type="protein sequence ID" value="MFC0590855.1"/>
    <property type="molecule type" value="Genomic_DNA"/>
</dbReference>
<dbReference type="Pfam" id="PF22613">
    <property type="entry name" value="Transketolase_C_1"/>
    <property type="match status" value="1"/>
</dbReference>
<dbReference type="CDD" id="cd02012">
    <property type="entry name" value="TPP_TK"/>
    <property type="match status" value="1"/>
</dbReference>
<evidence type="ECO:0000256" key="10">
    <source>
        <dbReference type="NCBIfam" id="TIGR00232"/>
    </source>
</evidence>
<dbReference type="PANTHER" id="PTHR43522">
    <property type="entry name" value="TRANSKETOLASE"/>
    <property type="match status" value="1"/>
</dbReference>
<dbReference type="InterPro" id="IPR029061">
    <property type="entry name" value="THDP-binding"/>
</dbReference>
<gene>
    <name evidence="13" type="primary">tkt</name>
    <name evidence="13" type="ORF">ACFFF7_15730</name>
</gene>
<keyword evidence="5 13" id="KW-0808">Transferase</keyword>
<dbReference type="SUPFAM" id="SSF52518">
    <property type="entry name" value="Thiamin diphosphate-binding fold (THDP-binding)"/>
    <property type="match status" value="2"/>
</dbReference>
<dbReference type="InterPro" id="IPR009014">
    <property type="entry name" value="Transketo_C/PFOR_II"/>
</dbReference>
<dbReference type="Pfam" id="PF00456">
    <property type="entry name" value="Transketolase_N"/>
    <property type="match status" value="1"/>
</dbReference>
<evidence type="ECO:0000313" key="13">
    <source>
        <dbReference type="EMBL" id="MFC0590855.1"/>
    </source>
</evidence>
<dbReference type="InterPro" id="IPR033247">
    <property type="entry name" value="Transketolase_fam"/>
</dbReference>
<evidence type="ECO:0000256" key="4">
    <source>
        <dbReference type="ARBA" id="ARBA00013152"/>
    </source>
</evidence>
<dbReference type="PROSITE" id="PS00801">
    <property type="entry name" value="TRANSKETOLASE_1"/>
    <property type="match status" value="1"/>
</dbReference>
<dbReference type="RefSeq" id="WP_379482281.1">
    <property type="nucleotide sequence ID" value="NZ_JBHLTL010000011.1"/>
</dbReference>
<evidence type="ECO:0000256" key="1">
    <source>
        <dbReference type="ARBA" id="ARBA00001946"/>
    </source>
</evidence>
<comment type="caution">
    <text evidence="13">The sequence shown here is derived from an EMBL/GenBank/DDBJ whole genome shotgun (WGS) entry which is preliminary data.</text>
</comment>
<evidence type="ECO:0000259" key="12">
    <source>
        <dbReference type="SMART" id="SM00861"/>
    </source>
</evidence>
<keyword evidence="14" id="KW-1185">Reference proteome</keyword>
<dbReference type="PANTHER" id="PTHR43522:SF2">
    <property type="entry name" value="TRANSKETOLASE 1-RELATED"/>
    <property type="match status" value="1"/>
</dbReference>
<keyword evidence="7" id="KW-0460">Magnesium</keyword>
<protein>
    <recommendedName>
        <fullName evidence="4 10">Transketolase</fullName>
        <ecNumber evidence="4 10">2.2.1.1</ecNumber>
    </recommendedName>
</protein>
<dbReference type="InterPro" id="IPR005478">
    <property type="entry name" value="Transketolase_bac-like"/>
</dbReference>
<comment type="catalytic activity">
    <reaction evidence="9">
        <text>D-sedoheptulose 7-phosphate + D-glyceraldehyde 3-phosphate = aldehydo-D-ribose 5-phosphate + D-xylulose 5-phosphate</text>
        <dbReference type="Rhea" id="RHEA:10508"/>
        <dbReference type="ChEBI" id="CHEBI:57483"/>
        <dbReference type="ChEBI" id="CHEBI:57737"/>
        <dbReference type="ChEBI" id="CHEBI:58273"/>
        <dbReference type="ChEBI" id="CHEBI:59776"/>
        <dbReference type="EC" id="2.2.1.1"/>
    </reaction>
</comment>
<dbReference type="SMART" id="SM00861">
    <property type="entry name" value="Transket_pyr"/>
    <property type="match status" value="1"/>
</dbReference>
<evidence type="ECO:0000256" key="8">
    <source>
        <dbReference type="ARBA" id="ARBA00023052"/>
    </source>
</evidence>
<reference evidence="13 14" key="1">
    <citation type="submission" date="2024-09" db="EMBL/GenBank/DDBJ databases">
        <authorList>
            <person name="Sun Q."/>
            <person name="Mori K."/>
        </authorList>
    </citation>
    <scope>NUCLEOTIDE SEQUENCE [LARGE SCALE GENOMIC DNA]</scope>
    <source>
        <strain evidence="13 14">NCAIM B.02537</strain>
    </source>
</reference>
<evidence type="ECO:0000313" key="14">
    <source>
        <dbReference type="Proteomes" id="UP001589943"/>
    </source>
</evidence>
<keyword evidence="8" id="KW-0786">Thiamine pyrophosphate</keyword>
<evidence type="ECO:0000256" key="6">
    <source>
        <dbReference type="ARBA" id="ARBA00022723"/>
    </source>
</evidence>
<evidence type="ECO:0000256" key="9">
    <source>
        <dbReference type="ARBA" id="ARBA00049473"/>
    </source>
</evidence>
<evidence type="ECO:0000256" key="3">
    <source>
        <dbReference type="ARBA" id="ARBA00007131"/>
    </source>
</evidence>
<dbReference type="CDD" id="cd07033">
    <property type="entry name" value="TPP_PYR_DXS_TK_like"/>
    <property type="match status" value="1"/>
</dbReference>
<dbReference type="InterPro" id="IPR005475">
    <property type="entry name" value="Transketolase-like_Pyr-bd"/>
</dbReference>
<proteinExistence type="inferred from homology"/>
<evidence type="ECO:0000256" key="5">
    <source>
        <dbReference type="ARBA" id="ARBA00022679"/>
    </source>
</evidence>
<name>A0ABV6PLZ4_9SPHN</name>
<dbReference type="GO" id="GO:0004802">
    <property type="term" value="F:transketolase activity"/>
    <property type="evidence" value="ECO:0007669"/>
    <property type="project" value="UniProtKB-EC"/>
</dbReference>
<evidence type="ECO:0000256" key="7">
    <source>
        <dbReference type="ARBA" id="ARBA00022842"/>
    </source>
</evidence>
<feature type="region of interest" description="Disordered" evidence="11">
    <location>
        <begin position="327"/>
        <end position="346"/>
    </location>
</feature>
<evidence type="ECO:0000256" key="2">
    <source>
        <dbReference type="ARBA" id="ARBA00001964"/>
    </source>
</evidence>
<dbReference type="NCBIfam" id="TIGR00232">
    <property type="entry name" value="tktlase_bact"/>
    <property type="match status" value="1"/>
</dbReference>
<dbReference type="InterPro" id="IPR005474">
    <property type="entry name" value="Transketolase_N"/>
</dbReference>